<evidence type="ECO:0000313" key="2">
    <source>
        <dbReference type="EMBL" id="CRK89441.1"/>
    </source>
</evidence>
<reference evidence="2 3" key="1">
    <citation type="submission" date="2015-04" db="EMBL/GenBank/DDBJ databases">
        <authorList>
            <person name="Syromyatnikov M.Y."/>
            <person name="Popov V.N."/>
        </authorList>
    </citation>
    <scope>NUCLEOTIDE SEQUENCE [LARGE SCALE GENOMIC DNA]</scope>
</reference>
<dbReference type="AlphaFoldDB" id="A0A1J1HTC3"/>
<protein>
    <submittedName>
        <fullName evidence="2">CLUMA_CG003187, isoform A</fullName>
    </submittedName>
</protein>
<accession>A0A1J1HTC3</accession>
<evidence type="ECO:0000313" key="3">
    <source>
        <dbReference type="Proteomes" id="UP000183832"/>
    </source>
</evidence>
<organism evidence="2 3">
    <name type="scientific">Clunio marinus</name>
    <dbReference type="NCBI Taxonomy" id="568069"/>
    <lineage>
        <taxon>Eukaryota</taxon>
        <taxon>Metazoa</taxon>
        <taxon>Ecdysozoa</taxon>
        <taxon>Arthropoda</taxon>
        <taxon>Hexapoda</taxon>
        <taxon>Insecta</taxon>
        <taxon>Pterygota</taxon>
        <taxon>Neoptera</taxon>
        <taxon>Endopterygota</taxon>
        <taxon>Diptera</taxon>
        <taxon>Nematocera</taxon>
        <taxon>Chironomoidea</taxon>
        <taxon>Chironomidae</taxon>
        <taxon>Clunio</taxon>
    </lineage>
</organism>
<dbReference type="EMBL" id="CVRI01000012">
    <property type="protein sequence ID" value="CRK89441.1"/>
    <property type="molecule type" value="Genomic_DNA"/>
</dbReference>
<evidence type="ECO:0000256" key="1">
    <source>
        <dbReference type="SAM" id="Phobius"/>
    </source>
</evidence>
<gene>
    <name evidence="2" type="ORF">CLUMA_CG003187</name>
</gene>
<proteinExistence type="predicted"/>
<keyword evidence="1" id="KW-0472">Membrane</keyword>
<keyword evidence="1" id="KW-0812">Transmembrane</keyword>
<keyword evidence="1" id="KW-1133">Transmembrane helix</keyword>
<feature type="transmembrane region" description="Helical" evidence="1">
    <location>
        <begin position="72"/>
        <end position="93"/>
    </location>
</feature>
<sequence length="97" mass="11212">MVILNFKFHESKAKRSSHVIVKPDFRFLRNSKSHCLFSCRTSANPITFELECAHKLSIATVDPIVLIQLRNYLFKSFFFVATAFGCSFSTYMIKIIL</sequence>
<dbReference type="Proteomes" id="UP000183832">
    <property type="component" value="Unassembled WGS sequence"/>
</dbReference>
<keyword evidence="3" id="KW-1185">Reference proteome</keyword>
<name>A0A1J1HTC3_9DIPT</name>